<dbReference type="GO" id="GO:0042823">
    <property type="term" value="P:pyridoxal phosphate biosynthetic process"/>
    <property type="evidence" value="ECO:0007669"/>
    <property type="project" value="UniProtKB-UniRule"/>
</dbReference>
<dbReference type="HAMAP" id="MF_01615">
    <property type="entry name" value="PdxT"/>
    <property type="match status" value="1"/>
</dbReference>
<keyword evidence="2 10" id="KW-0378">Hydrolase</keyword>
<sequence length="191" mass="21324">MKVGVLALQGGFSEHVNHIKKLNHKAMEVRKKEDLDSIDGLIIPGGESTTMGKLLRETKMLEPLRNKIIEGMPTWGTCAGMILLAKEIGGKDNNYIGAIDIKVRRNAYGSQKDSFSVKKQIEFIGDAPQELVFIRAPYIDSHGDDVEELLRVDGNLVAAKQKNIFVTSFHPELTDGLDFHRYFLSIIERAS</sequence>
<dbReference type="GO" id="GO:0004359">
    <property type="term" value="F:glutaminase activity"/>
    <property type="evidence" value="ECO:0007669"/>
    <property type="project" value="UniProtKB-UniRule"/>
</dbReference>
<evidence type="ECO:0000256" key="11">
    <source>
        <dbReference type="PIRSR" id="PIRSR005639-1"/>
    </source>
</evidence>
<dbReference type="Proteomes" id="UP000198619">
    <property type="component" value="Unassembled WGS sequence"/>
</dbReference>
<dbReference type="PROSITE" id="PS01236">
    <property type="entry name" value="PDXT_SNO_1"/>
    <property type="match status" value="1"/>
</dbReference>
<evidence type="ECO:0000256" key="7">
    <source>
        <dbReference type="ARBA" id="ARBA00049534"/>
    </source>
</evidence>
<evidence type="ECO:0000256" key="10">
    <source>
        <dbReference type="HAMAP-Rule" id="MF_01615"/>
    </source>
</evidence>
<reference evidence="13 14" key="1">
    <citation type="submission" date="2016-10" db="EMBL/GenBank/DDBJ databases">
        <authorList>
            <person name="de Groot N.N."/>
        </authorList>
    </citation>
    <scope>NUCLEOTIDE SEQUENCE [LARGE SCALE GENOMIC DNA]</scope>
    <source>
        <strain evidence="13 14">DSM 12271</strain>
    </source>
</reference>
<evidence type="ECO:0000313" key="13">
    <source>
        <dbReference type="EMBL" id="SFB34201.1"/>
    </source>
</evidence>
<protein>
    <recommendedName>
        <fullName evidence="10">Pyridoxal 5'-phosphate synthase subunit PdxT</fullName>
        <ecNumber evidence="10">4.3.3.6</ecNumber>
    </recommendedName>
    <alternativeName>
        <fullName evidence="10">Pdx2</fullName>
    </alternativeName>
    <alternativeName>
        <fullName evidence="10">Pyridoxal 5'-phosphate synthase glutaminase subunit</fullName>
        <ecNumber evidence="10">3.5.1.2</ecNumber>
    </alternativeName>
</protein>
<dbReference type="PROSITE" id="PS51273">
    <property type="entry name" value="GATASE_TYPE_1"/>
    <property type="match status" value="1"/>
</dbReference>
<proteinExistence type="inferred from homology"/>
<dbReference type="PIRSF" id="PIRSF005639">
    <property type="entry name" value="Glut_amidoT_SNO"/>
    <property type="match status" value="1"/>
</dbReference>
<comment type="pathway">
    <text evidence="10">Cofactor biosynthesis; pyridoxal 5'-phosphate biosynthesis.</text>
</comment>
<dbReference type="PROSITE" id="PS51130">
    <property type="entry name" value="PDXT_SNO_2"/>
    <property type="match status" value="1"/>
</dbReference>
<keyword evidence="4 10" id="KW-0315">Glutamine amidotransferase</keyword>
<dbReference type="NCBIfam" id="TIGR03800">
    <property type="entry name" value="PLP_synth_Pdx2"/>
    <property type="match status" value="1"/>
</dbReference>
<keyword evidence="3 10" id="KW-0663">Pyridoxal phosphate</keyword>
<evidence type="ECO:0000256" key="5">
    <source>
        <dbReference type="ARBA" id="ARBA00023239"/>
    </source>
</evidence>
<dbReference type="CDD" id="cd01749">
    <property type="entry name" value="GATase1_PB"/>
    <property type="match status" value="1"/>
</dbReference>
<dbReference type="InterPro" id="IPR021196">
    <property type="entry name" value="PdxT/SNO_CS"/>
</dbReference>
<dbReference type="GO" id="GO:0006543">
    <property type="term" value="P:L-glutamine catabolic process"/>
    <property type="evidence" value="ECO:0007669"/>
    <property type="project" value="UniProtKB-UniRule"/>
</dbReference>
<feature type="binding site" evidence="10 12">
    <location>
        <position position="105"/>
    </location>
    <ligand>
        <name>L-glutamine</name>
        <dbReference type="ChEBI" id="CHEBI:58359"/>
    </ligand>
</feature>
<dbReference type="RefSeq" id="WP_090042549.1">
    <property type="nucleotide sequence ID" value="NZ_FOKI01000031.1"/>
</dbReference>
<dbReference type="UniPathway" id="UPA00245"/>
<dbReference type="STRING" id="84698.SAMN04488528_103121"/>
<dbReference type="AlphaFoldDB" id="A0A1I1A8F2"/>
<evidence type="ECO:0000256" key="2">
    <source>
        <dbReference type="ARBA" id="ARBA00022801"/>
    </source>
</evidence>
<dbReference type="GO" id="GO:0008614">
    <property type="term" value="P:pyridoxine metabolic process"/>
    <property type="evidence" value="ECO:0007669"/>
    <property type="project" value="TreeGrafter"/>
</dbReference>
<evidence type="ECO:0000256" key="9">
    <source>
        <dbReference type="ARBA" id="ARBA00064749"/>
    </source>
</evidence>
<evidence type="ECO:0000313" key="14">
    <source>
        <dbReference type="Proteomes" id="UP000198619"/>
    </source>
</evidence>
<accession>A0A1I1A8F2</accession>
<feature type="active site" description="Charge relay system" evidence="10 11">
    <location>
        <position position="170"/>
    </location>
</feature>
<comment type="catalytic activity">
    <reaction evidence="6 10">
        <text>aldehydo-D-ribose 5-phosphate + D-glyceraldehyde 3-phosphate + L-glutamine = pyridoxal 5'-phosphate + L-glutamate + phosphate + 3 H2O + H(+)</text>
        <dbReference type="Rhea" id="RHEA:31507"/>
        <dbReference type="ChEBI" id="CHEBI:15377"/>
        <dbReference type="ChEBI" id="CHEBI:15378"/>
        <dbReference type="ChEBI" id="CHEBI:29985"/>
        <dbReference type="ChEBI" id="CHEBI:43474"/>
        <dbReference type="ChEBI" id="CHEBI:58273"/>
        <dbReference type="ChEBI" id="CHEBI:58359"/>
        <dbReference type="ChEBI" id="CHEBI:59776"/>
        <dbReference type="ChEBI" id="CHEBI:597326"/>
        <dbReference type="EC" id="4.3.3.6"/>
    </reaction>
</comment>
<dbReference type="SUPFAM" id="SSF52317">
    <property type="entry name" value="Class I glutamine amidotransferase-like"/>
    <property type="match status" value="1"/>
</dbReference>
<evidence type="ECO:0000256" key="1">
    <source>
        <dbReference type="ARBA" id="ARBA00008345"/>
    </source>
</evidence>
<organism evidence="13 14">
    <name type="scientific">Clostridium frigidicarnis</name>
    <dbReference type="NCBI Taxonomy" id="84698"/>
    <lineage>
        <taxon>Bacteria</taxon>
        <taxon>Bacillati</taxon>
        <taxon>Bacillota</taxon>
        <taxon>Clostridia</taxon>
        <taxon>Eubacteriales</taxon>
        <taxon>Clostridiaceae</taxon>
        <taxon>Clostridium</taxon>
    </lineage>
</organism>
<dbReference type="Gene3D" id="3.40.50.880">
    <property type="match status" value="1"/>
</dbReference>
<evidence type="ECO:0000256" key="6">
    <source>
        <dbReference type="ARBA" id="ARBA00047992"/>
    </source>
</evidence>
<comment type="similarity">
    <text evidence="1 10">Belongs to the glutaminase PdxT/SNO family.</text>
</comment>
<comment type="subunit">
    <text evidence="9 10">In the presence of PdxS, forms a dodecamer of heterodimers. Only shows activity in the heterodimer.</text>
</comment>
<dbReference type="FunFam" id="3.40.50.880:FF:000010">
    <property type="entry name" value="uncharacterized protein LOC100176842 isoform X2"/>
    <property type="match status" value="1"/>
</dbReference>
<dbReference type="EC" id="3.5.1.2" evidence="10"/>
<feature type="binding site" evidence="10 12">
    <location>
        <begin position="134"/>
        <end position="135"/>
    </location>
    <ligand>
        <name>L-glutamine</name>
        <dbReference type="ChEBI" id="CHEBI:58359"/>
    </ligand>
</feature>
<dbReference type="GO" id="GO:0036381">
    <property type="term" value="F:pyridoxal 5'-phosphate synthase (glutamine hydrolysing) activity"/>
    <property type="evidence" value="ECO:0007669"/>
    <property type="project" value="UniProtKB-UniRule"/>
</dbReference>
<name>A0A1I1A8F2_9CLOT</name>
<dbReference type="GO" id="GO:0005829">
    <property type="term" value="C:cytosol"/>
    <property type="evidence" value="ECO:0007669"/>
    <property type="project" value="TreeGrafter"/>
</dbReference>
<evidence type="ECO:0000256" key="8">
    <source>
        <dbReference type="ARBA" id="ARBA00054599"/>
    </source>
</evidence>
<comment type="function">
    <text evidence="8 10">Catalyzes the hydrolysis of glutamine to glutamate and ammonia as part of the biosynthesis of pyridoxal 5'-phosphate. The resulting ammonia molecule is channeled to the active site of PdxS.</text>
</comment>
<keyword evidence="5 10" id="KW-0456">Lyase</keyword>
<dbReference type="EC" id="4.3.3.6" evidence="10"/>
<dbReference type="EMBL" id="FOKI01000031">
    <property type="protein sequence ID" value="SFB34201.1"/>
    <property type="molecule type" value="Genomic_DNA"/>
</dbReference>
<dbReference type="PANTHER" id="PTHR31559:SF0">
    <property type="entry name" value="PYRIDOXAL 5'-PHOSPHATE SYNTHASE SUBUNIT SNO1-RELATED"/>
    <property type="match status" value="1"/>
</dbReference>
<dbReference type="InterPro" id="IPR002161">
    <property type="entry name" value="PdxT/SNO"/>
</dbReference>
<evidence type="ECO:0000256" key="3">
    <source>
        <dbReference type="ARBA" id="ARBA00022898"/>
    </source>
</evidence>
<dbReference type="Pfam" id="PF01174">
    <property type="entry name" value="SNO"/>
    <property type="match status" value="1"/>
</dbReference>
<dbReference type="OrthoDB" id="9810320at2"/>
<comment type="catalytic activity">
    <reaction evidence="7 10">
        <text>L-glutamine + H2O = L-glutamate + NH4(+)</text>
        <dbReference type="Rhea" id="RHEA:15889"/>
        <dbReference type="ChEBI" id="CHEBI:15377"/>
        <dbReference type="ChEBI" id="CHEBI:28938"/>
        <dbReference type="ChEBI" id="CHEBI:29985"/>
        <dbReference type="ChEBI" id="CHEBI:58359"/>
        <dbReference type="EC" id="3.5.1.2"/>
    </reaction>
</comment>
<keyword evidence="14" id="KW-1185">Reference proteome</keyword>
<evidence type="ECO:0000256" key="12">
    <source>
        <dbReference type="PIRSR" id="PIRSR005639-2"/>
    </source>
</evidence>
<feature type="active site" description="Charge relay system" evidence="10 11">
    <location>
        <position position="172"/>
    </location>
</feature>
<feature type="binding site" evidence="10 12">
    <location>
        <begin position="46"/>
        <end position="48"/>
    </location>
    <ligand>
        <name>L-glutamine</name>
        <dbReference type="ChEBI" id="CHEBI:58359"/>
    </ligand>
</feature>
<gene>
    <name evidence="10" type="primary">pdxT</name>
    <name evidence="13" type="ORF">SAMN04488528_103121</name>
</gene>
<feature type="active site" description="Nucleophile" evidence="10 11">
    <location>
        <position position="78"/>
    </location>
</feature>
<dbReference type="GO" id="GO:1903600">
    <property type="term" value="C:glutaminase complex"/>
    <property type="evidence" value="ECO:0007669"/>
    <property type="project" value="TreeGrafter"/>
</dbReference>
<dbReference type="PANTHER" id="PTHR31559">
    <property type="entry name" value="PYRIDOXAL 5'-PHOSPHATE SYNTHASE SUBUNIT SNO"/>
    <property type="match status" value="1"/>
</dbReference>
<evidence type="ECO:0000256" key="4">
    <source>
        <dbReference type="ARBA" id="ARBA00022962"/>
    </source>
</evidence>
<dbReference type="InterPro" id="IPR029062">
    <property type="entry name" value="Class_I_gatase-like"/>
</dbReference>